<evidence type="ECO:0008006" key="3">
    <source>
        <dbReference type="Google" id="ProtNLM"/>
    </source>
</evidence>
<proteinExistence type="predicted"/>
<comment type="caution">
    <text evidence="1">The sequence shown here is derived from an EMBL/GenBank/DDBJ whole genome shotgun (WGS) entry which is preliminary data.</text>
</comment>
<evidence type="ECO:0000313" key="1">
    <source>
        <dbReference type="EMBL" id="RDJ99085.1"/>
    </source>
</evidence>
<name>A0A370N0E7_9BURK</name>
<dbReference type="AlphaFoldDB" id="A0A370N0E7"/>
<dbReference type="RefSeq" id="WP_115106850.1">
    <property type="nucleotide sequence ID" value="NZ_QHKS01000026.1"/>
</dbReference>
<gene>
    <name evidence="1" type="ORF">DLM46_30330</name>
</gene>
<protein>
    <recommendedName>
        <fullName evidence="3">Dipeptidase</fullName>
    </recommendedName>
</protein>
<dbReference type="EMBL" id="QHKS01000026">
    <property type="protein sequence ID" value="RDJ99085.1"/>
    <property type="molecule type" value="Genomic_DNA"/>
</dbReference>
<sequence length="93" mass="10554">MCTSIMAEKKAMADNTILLSRNEDFTRNNWNQYLVCRTLPQYRSGDKHALSQGQWVVGKGVTVPVPQRAYGYSSIPDWAGYEEALCAIGDRYF</sequence>
<keyword evidence="2" id="KW-1185">Reference proteome</keyword>
<dbReference type="OrthoDB" id="5147328at2"/>
<dbReference type="Proteomes" id="UP000254875">
    <property type="component" value="Unassembled WGS sequence"/>
</dbReference>
<organism evidence="1 2">
    <name type="scientific">Paraburkholderia lacunae</name>
    <dbReference type="NCBI Taxonomy" id="2211104"/>
    <lineage>
        <taxon>Bacteria</taxon>
        <taxon>Pseudomonadati</taxon>
        <taxon>Pseudomonadota</taxon>
        <taxon>Betaproteobacteria</taxon>
        <taxon>Burkholderiales</taxon>
        <taxon>Burkholderiaceae</taxon>
        <taxon>Paraburkholderia</taxon>
    </lineage>
</organism>
<evidence type="ECO:0000313" key="2">
    <source>
        <dbReference type="Proteomes" id="UP000254875"/>
    </source>
</evidence>
<accession>A0A370N0E7</accession>
<reference evidence="2" key="1">
    <citation type="submission" date="2018-05" db="EMBL/GenBank/DDBJ databases">
        <authorList>
            <person name="Feng T."/>
        </authorList>
    </citation>
    <scope>NUCLEOTIDE SEQUENCE [LARGE SCALE GENOMIC DNA]</scope>
    <source>
        <strain evidence="2">S27</strain>
    </source>
</reference>